<dbReference type="SUPFAM" id="SSF54427">
    <property type="entry name" value="NTF2-like"/>
    <property type="match status" value="1"/>
</dbReference>
<evidence type="ECO:0000313" key="2">
    <source>
        <dbReference type="EMBL" id="MFC0588247.1"/>
    </source>
</evidence>
<evidence type="ECO:0000313" key="3">
    <source>
        <dbReference type="Proteomes" id="UP001589943"/>
    </source>
</evidence>
<feature type="domain" description="SnoaL-like" evidence="1">
    <location>
        <begin position="4"/>
        <end position="120"/>
    </location>
</feature>
<dbReference type="InterPro" id="IPR046860">
    <property type="entry name" value="SnoaL_5"/>
</dbReference>
<dbReference type="Pfam" id="PF20409">
    <property type="entry name" value="SnoaL_5"/>
    <property type="match status" value="1"/>
</dbReference>
<evidence type="ECO:0000259" key="1">
    <source>
        <dbReference type="Pfam" id="PF20409"/>
    </source>
</evidence>
<dbReference type="EMBL" id="JBHLTL010000001">
    <property type="protein sequence ID" value="MFC0588247.1"/>
    <property type="molecule type" value="Genomic_DNA"/>
</dbReference>
<dbReference type="InterPro" id="IPR032710">
    <property type="entry name" value="NTF2-like_dom_sf"/>
</dbReference>
<dbReference type="Gene3D" id="3.10.450.50">
    <property type="match status" value="1"/>
</dbReference>
<accession>A0ABV6PEJ2</accession>
<name>A0ABV6PEJ2_9SPHN</name>
<dbReference type="RefSeq" id="WP_379479754.1">
    <property type="nucleotide sequence ID" value="NZ_JBHLTL010000001.1"/>
</dbReference>
<gene>
    <name evidence="2" type="ORF">ACFFF7_02355</name>
</gene>
<protein>
    <submittedName>
        <fullName evidence="2">SnoaL-like domain-containing protein</fullName>
    </submittedName>
</protein>
<sequence>MTSVHEIASQFTAMLRAGQFVAAGERYWADDVVSMEPADFSGGERASVSGLAAARRECAAKFGTAMLEEIDIDGPFITGDQFALFVDLVTVDPASGKRRPFTEIALYTVRGDHIAEERHFHD</sequence>
<organism evidence="2 3">
    <name type="scientific">Novosphingobium aquiterrae</name>
    <dbReference type="NCBI Taxonomy" id="624388"/>
    <lineage>
        <taxon>Bacteria</taxon>
        <taxon>Pseudomonadati</taxon>
        <taxon>Pseudomonadota</taxon>
        <taxon>Alphaproteobacteria</taxon>
        <taxon>Sphingomonadales</taxon>
        <taxon>Sphingomonadaceae</taxon>
        <taxon>Novosphingobium</taxon>
    </lineage>
</organism>
<dbReference type="Proteomes" id="UP001589943">
    <property type="component" value="Unassembled WGS sequence"/>
</dbReference>
<proteinExistence type="predicted"/>
<keyword evidence="3" id="KW-1185">Reference proteome</keyword>
<comment type="caution">
    <text evidence="2">The sequence shown here is derived from an EMBL/GenBank/DDBJ whole genome shotgun (WGS) entry which is preliminary data.</text>
</comment>
<reference evidence="2 3" key="1">
    <citation type="submission" date="2024-09" db="EMBL/GenBank/DDBJ databases">
        <authorList>
            <person name="Sun Q."/>
            <person name="Mori K."/>
        </authorList>
    </citation>
    <scope>NUCLEOTIDE SEQUENCE [LARGE SCALE GENOMIC DNA]</scope>
    <source>
        <strain evidence="2 3">NCAIM B.02537</strain>
    </source>
</reference>